<dbReference type="AlphaFoldDB" id="A0A645ISP5"/>
<organism evidence="1">
    <name type="scientific">bioreactor metagenome</name>
    <dbReference type="NCBI Taxonomy" id="1076179"/>
    <lineage>
        <taxon>unclassified sequences</taxon>
        <taxon>metagenomes</taxon>
        <taxon>ecological metagenomes</taxon>
    </lineage>
</organism>
<accession>A0A645ISP5</accession>
<proteinExistence type="predicted"/>
<name>A0A645ISP5_9ZZZZ</name>
<reference evidence="1" key="1">
    <citation type="submission" date="2019-08" db="EMBL/GenBank/DDBJ databases">
        <authorList>
            <person name="Kucharzyk K."/>
            <person name="Murdoch R.W."/>
            <person name="Higgins S."/>
            <person name="Loffler F."/>
        </authorList>
    </citation>
    <scope>NUCLEOTIDE SEQUENCE</scope>
</reference>
<evidence type="ECO:0000313" key="1">
    <source>
        <dbReference type="EMBL" id="MPN53960.1"/>
    </source>
</evidence>
<protein>
    <submittedName>
        <fullName evidence="1">Uncharacterized protein</fullName>
    </submittedName>
</protein>
<sequence length="120" mass="12895">MAVHQVLEFALAGDHIGQVQARELVLARLRRGDQAAIAQVVEQPVVERALVFELQRADGVGDVLQRVLNRVREGVHRVDAPLVAGVVMLGMLDAVDGRVAQVDVGRRHVDLGTQHGGTVG</sequence>
<comment type="caution">
    <text evidence="1">The sequence shown here is derived from an EMBL/GenBank/DDBJ whole genome shotgun (WGS) entry which is preliminary data.</text>
</comment>
<gene>
    <name evidence="1" type="ORF">SDC9_201629</name>
</gene>
<dbReference type="EMBL" id="VSSQ01121656">
    <property type="protein sequence ID" value="MPN53960.1"/>
    <property type="molecule type" value="Genomic_DNA"/>
</dbReference>